<feature type="transmembrane region" description="Helical" evidence="1">
    <location>
        <begin position="194"/>
        <end position="210"/>
    </location>
</feature>
<keyword evidence="1" id="KW-0812">Transmembrane</keyword>
<organism evidence="2 3">
    <name type="scientific">Fusobacterium animalis 4_8</name>
    <dbReference type="NCBI Taxonomy" id="469607"/>
    <lineage>
        <taxon>Bacteria</taxon>
        <taxon>Fusobacteriati</taxon>
        <taxon>Fusobacteriota</taxon>
        <taxon>Fusobacteriia</taxon>
        <taxon>Fusobacteriales</taxon>
        <taxon>Fusobacteriaceae</taxon>
        <taxon>Fusobacterium</taxon>
    </lineage>
</organism>
<feature type="transmembrane region" description="Helical" evidence="1">
    <location>
        <begin position="282"/>
        <end position="301"/>
    </location>
</feature>
<keyword evidence="1" id="KW-1133">Transmembrane helix</keyword>
<evidence type="ECO:0000313" key="3">
    <source>
        <dbReference type="Proteomes" id="UP000014361"/>
    </source>
</evidence>
<dbReference type="KEGG" id="fus:HMPREF0409_00041"/>
<evidence type="ECO:0000256" key="1">
    <source>
        <dbReference type="SAM" id="Phobius"/>
    </source>
</evidence>
<evidence type="ECO:0000313" key="2">
    <source>
        <dbReference type="EMBL" id="AGM24134.1"/>
    </source>
</evidence>
<feature type="transmembrane region" description="Helical" evidence="1">
    <location>
        <begin position="167"/>
        <end position="188"/>
    </location>
</feature>
<gene>
    <name evidence="2" type="ORF">HMPREF0409_00041</name>
</gene>
<dbReference type="HOGENOM" id="CLU_873623_0_0_0"/>
<protein>
    <submittedName>
        <fullName evidence="2">Uncharacterized protein</fullName>
    </submittedName>
</protein>
<dbReference type="RefSeq" id="WP_016340009.1">
    <property type="nucleotide sequence ID" value="NC_021281.1"/>
</dbReference>
<proteinExistence type="predicted"/>
<accession>R9RD00</accession>
<dbReference type="Proteomes" id="UP000014361">
    <property type="component" value="Chromosome"/>
</dbReference>
<dbReference type="AlphaFoldDB" id="R9RD00"/>
<dbReference type="EMBL" id="CP003723">
    <property type="protein sequence ID" value="AGM24134.1"/>
    <property type="molecule type" value="Genomic_DNA"/>
</dbReference>
<keyword evidence="1" id="KW-0472">Membrane</keyword>
<dbReference type="PATRIC" id="fig|469607.3.peg.1695"/>
<name>R9RD00_9FUSO</name>
<reference evidence="2 3" key="1">
    <citation type="submission" date="2012-07" db="EMBL/GenBank/DDBJ databases">
        <title>The Genome Sequence of Fusobacterium sp. 4_8.</title>
        <authorList>
            <consortium name="The Broad Institute Genome Sequencing Platform"/>
            <person name="Earl A."/>
            <person name="Ward D."/>
            <person name="Feldgarden M."/>
            <person name="Gevers D."/>
            <person name="Sibley C.D."/>
            <person name="White A.P."/>
            <person name="Crowley S."/>
            <person name="Surette M."/>
            <person name="Strauss J.C."/>
            <person name="Ambrose C.E."/>
            <person name="Allen-Vercoe E."/>
            <person name="Walker B."/>
            <person name="Young S.K."/>
            <person name="Zeng Q."/>
            <person name="Gargeya S."/>
            <person name="Fitzgerald M."/>
            <person name="Haas B."/>
            <person name="Abouelleil A."/>
            <person name="Alvarado L."/>
            <person name="Arachchi H.M."/>
            <person name="Berlin A.M."/>
            <person name="Chapman S.B."/>
            <person name="Goldberg J."/>
            <person name="Griggs A."/>
            <person name="Gujja S."/>
            <person name="Hansen M."/>
            <person name="Howarth C."/>
            <person name="Imamovic A."/>
            <person name="Larimer J."/>
            <person name="McCowen C."/>
            <person name="Montmayeur A."/>
            <person name="Murphy C."/>
            <person name="Neiman D."/>
            <person name="Pearson M."/>
            <person name="Priest M."/>
            <person name="Roberts A."/>
            <person name="Saif S."/>
            <person name="Shea T."/>
            <person name="Sisk P."/>
            <person name="Sykes S."/>
            <person name="Wortman J."/>
            <person name="Nusbaum C."/>
            <person name="Birren B."/>
        </authorList>
    </citation>
    <scope>NUCLEOTIDE SEQUENCE [LARGE SCALE GENOMIC DNA]</scope>
    <source>
        <strain evidence="2 3">4_8</strain>
    </source>
</reference>
<sequence>MANFKFLETEYQLKKLKPKYNNFWYAGKLKGYWCIITVNFYEKMCSITIGAHKEDTHKSLIEILKDEPNLKKAKITTEDATITISYKIPFFTSSNRKKFDEIIETVISDLKRNDFSTGGFLDGTNDSTLSIVEIGQKYYYLTDSECKKKSEDLELKKEENINKKENFILGILGVIGVALIGIIAYILVGMAGRYEWAIPIFLTAMSFTVYKHLARKISVISAFIIFILLAISLFIATFLEYAWRLYRIYKEEYIVTFMEVLKDAPQIILENPEIKSVFTKDLLVNGGILIIGFIIAFISAYKSEDRFAKIKKVNDNKM</sequence>
<feature type="transmembrane region" description="Helical" evidence="1">
    <location>
        <begin position="217"/>
        <end position="239"/>
    </location>
</feature>